<organism evidence="1 2">
    <name type="scientific">Staphylococcus condimenti</name>
    <dbReference type="NCBI Taxonomy" id="70255"/>
    <lineage>
        <taxon>Bacteria</taxon>
        <taxon>Bacillati</taxon>
        <taxon>Bacillota</taxon>
        <taxon>Bacilli</taxon>
        <taxon>Bacillales</taxon>
        <taxon>Staphylococcaceae</taxon>
        <taxon>Staphylococcus</taxon>
    </lineage>
</organism>
<sequence>GVASVATAAIVSHGAQVKQGLGPELPRPNPVRLPTRRELYGIRIPSQREAELRRREEALQQDHEDDLAGIQ</sequence>
<accession>A0A4Q7CQ60</accession>
<feature type="non-terminal residue" evidence="1">
    <location>
        <position position="71"/>
    </location>
</feature>
<reference evidence="1 2" key="1">
    <citation type="submission" date="2018-11" db="EMBL/GenBank/DDBJ databases">
        <title>Genomic profiling of Staphylococcus species from a Poultry farm system in KwaZulu-Natal, South Africa.</title>
        <authorList>
            <person name="Amoako D.G."/>
            <person name="Somboro A.M."/>
            <person name="Abia A.L.K."/>
            <person name="Bester L.A."/>
            <person name="Essack S.Y."/>
        </authorList>
    </citation>
    <scope>NUCLEOTIDE SEQUENCE [LARGE SCALE GENOMIC DNA]</scope>
    <source>
        <strain evidence="1 2">SA11</strain>
    </source>
</reference>
<gene>
    <name evidence="1" type="ORF">EIG99_14230</name>
</gene>
<comment type="caution">
    <text evidence="1">The sequence shown here is derived from an EMBL/GenBank/DDBJ whole genome shotgun (WGS) entry which is preliminary data.</text>
</comment>
<evidence type="ECO:0000313" key="2">
    <source>
        <dbReference type="Proteomes" id="UP000293854"/>
    </source>
</evidence>
<dbReference type="EMBL" id="RQTE01000599">
    <property type="protein sequence ID" value="RZH98558.1"/>
    <property type="molecule type" value="Genomic_DNA"/>
</dbReference>
<feature type="non-terminal residue" evidence="1">
    <location>
        <position position="1"/>
    </location>
</feature>
<proteinExistence type="predicted"/>
<dbReference type="Proteomes" id="UP000293854">
    <property type="component" value="Unassembled WGS sequence"/>
</dbReference>
<protein>
    <submittedName>
        <fullName evidence="1">Uncharacterized protein</fullName>
    </submittedName>
</protein>
<name>A0A4Q7CQ60_9STAP</name>
<evidence type="ECO:0000313" key="1">
    <source>
        <dbReference type="EMBL" id="RZH98558.1"/>
    </source>
</evidence>
<dbReference type="AlphaFoldDB" id="A0A4Q7CQ60"/>